<feature type="domain" description="VOC" evidence="12">
    <location>
        <begin position="66"/>
        <end position="216"/>
    </location>
</feature>
<accession>A0A5J4YTA0</accession>
<organism evidence="13 14">
    <name type="scientific">Porphyridium purpureum</name>
    <name type="common">Red alga</name>
    <name type="synonym">Porphyridium cruentum</name>
    <dbReference type="NCBI Taxonomy" id="35688"/>
    <lineage>
        <taxon>Eukaryota</taxon>
        <taxon>Rhodophyta</taxon>
        <taxon>Bangiophyceae</taxon>
        <taxon>Porphyridiales</taxon>
        <taxon>Porphyridiaceae</taxon>
        <taxon>Porphyridium</taxon>
    </lineage>
</organism>
<proteinExistence type="inferred from homology"/>
<name>A0A5J4YTA0_PORPP</name>
<feature type="binding site" evidence="11">
    <location>
        <position position="165"/>
    </location>
    <ligand>
        <name>Zn(2+)</name>
        <dbReference type="ChEBI" id="CHEBI:29105"/>
        <note>ligand shared between dimeric partners</note>
    </ligand>
</feature>
<dbReference type="CDD" id="cd07233">
    <property type="entry name" value="GlxI_Zn"/>
    <property type="match status" value="1"/>
</dbReference>
<dbReference type="InterPro" id="IPR037523">
    <property type="entry name" value="VOC_core"/>
</dbReference>
<gene>
    <name evidence="13" type="ORF">FVE85_2807</name>
</gene>
<dbReference type="PANTHER" id="PTHR10374">
    <property type="entry name" value="LACTOYLGLUTATHIONE LYASE GLYOXALASE I"/>
    <property type="match status" value="1"/>
</dbReference>
<comment type="similarity">
    <text evidence="2">Belongs to the glyoxalase I family.</text>
</comment>
<keyword evidence="14" id="KW-1185">Reference proteome</keyword>
<dbReference type="PROSITE" id="PS51819">
    <property type="entry name" value="VOC"/>
    <property type="match status" value="2"/>
</dbReference>
<evidence type="ECO:0000256" key="6">
    <source>
        <dbReference type="ARBA" id="ARBA00023239"/>
    </source>
</evidence>
<evidence type="ECO:0000256" key="3">
    <source>
        <dbReference type="ARBA" id="ARBA00012081"/>
    </source>
</evidence>
<dbReference type="GO" id="GO:0004462">
    <property type="term" value="F:lactoylglutathione lyase activity"/>
    <property type="evidence" value="ECO:0007669"/>
    <property type="project" value="UniProtKB-EC"/>
</dbReference>
<evidence type="ECO:0000256" key="2">
    <source>
        <dbReference type="ARBA" id="ARBA00010363"/>
    </source>
</evidence>
<dbReference type="Proteomes" id="UP000324585">
    <property type="component" value="Unassembled WGS sequence"/>
</dbReference>
<evidence type="ECO:0000256" key="7">
    <source>
        <dbReference type="ARBA" id="ARBA00030291"/>
    </source>
</evidence>
<evidence type="ECO:0000256" key="1">
    <source>
        <dbReference type="ARBA" id="ARBA00005008"/>
    </source>
</evidence>
<dbReference type="GO" id="GO:0046872">
    <property type="term" value="F:metal ion binding"/>
    <property type="evidence" value="ECO:0007669"/>
    <property type="project" value="UniProtKB-KW"/>
</dbReference>
<dbReference type="PROSITE" id="PS00935">
    <property type="entry name" value="GLYOXALASE_I_2"/>
    <property type="match status" value="1"/>
</dbReference>
<evidence type="ECO:0000256" key="11">
    <source>
        <dbReference type="PIRSR" id="PIRSR604361-3"/>
    </source>
</evidence>
<dbReference type="InterPro" id="IPR004361">
    <property type="entry name" value="Glyoxalase_1"/>
</dbReference>
<evidence type="ECO:0000259" key="12">
    <source>
        <dbReference type="PROSITE" id="PS51819"/>
    </source>
</evidence>
<evidence type="ECO:0000313" key="14">
    <source>
        <dbReference type="Proteomes" id="UP000324585"/>
    </source>
</evidence>
<dbReference type="NCBIfam" id="TIGR00068">
    <property type="entry name" value="glyox_I"/>
    <property type="match status" value="1"/>
</dbReference>
<dbReference type="OMA" id="KTSWEPV"/>
<dbReference type="InterPro" id="IPR029068">
    <property type="entry name" value="Glyas_Bleomycin-R_OHBP_Dase"/>
</dbReference>
<comment type="caution">
    <text evidence="13">The sequence shown here is derived from an EMBL/GenBank/DDBJ whole genome shotgun (WGS) entry which is preliminary data.</text>
</comment>
<protein>
    <recommendedName>
        <fullName evidence="3">lactoylglutathione lyase</fullName>
        <ecNumber evidence="3">4.4.1.5</ecNumber>
    </recommendedName>
    <alternativeName>
        <fullName evidence="8">Aldoketomutase</fullName>
    </alternativeName>
    <alternativeName>
        <fullName evidence="7">Ketone-aldehyde mutase</fullName>
    </alternativeName>
    <alternativeName>
        <fullName evidence="9">Methylglyoxalase</fullName>
    </alternativeName>
    <alternativeName>
        <fullName evidence="10">S-D-lactoylglutathione methylglyoxal lyase</fullName>
    </alternativeName>
</protein>
<dbReference type="OrthoDB" id="16820at2759"/>
<evidence type="ECO:0000256" key="8">
    <source>
        <dbReference type="ARBA" id="ARBA00030892"/>
    </source>
</evidence>
<dbReference type="Gene3D" id="3.10.180.10">
    <property type="entry name" value="2,3-Dihydroxybiphenyl 1,2-Dioxygenase, domain 1"/>
    <property type="match status" value="2"/>
</dbReference>
<keyword evidence="5 11" id="KW-0862">Zinc</keyword>
<feature type="binding site" evidence="11">
    <location>
        <position position="69"/>
    </location>
    <ligand>
        <name>Zn(2+)</name>
        <dbReference type="ChEBI" id="CHEBI:29105"/>
        <note>ligand shared between dimeric partners</note>
    </ligand>
</feature>
<feature type="binding site" evidence="11">
    <location>
        <position position="138"/>
    </location>
    <ligand>
        <name>Zn(2+)</name>
        <dbReference type="ChEBI" id="CHEBI:29105"/>
        <note>ligand shared between dimeric partners</note>
    </ligand>
</feature>
<dbReference type="Pfam" id="PF00903">
    <property type="entry name" value="Glyoxalase"/>
    <property type="match status" value="2"/>
</dbReference>
<dbReference type="EC" id="4.4.1.5" evidence="3"/>
<dbReference type="PANTHER" id="PTHR10374:SF30">
    <property type="entry name" value="LACTOYLGLUTATHIONE LYASE"/>
    <property type="match status" value="1"/>
</dbReference>
<dbReference type="SUPFAM" id="SSF54593">
    <property type="entry name" value="Glyoxalase/Bleomycin resistance protein/Dihydroxybiphenyl dioxygenase"/>
    <property type="match status" value="2"/>
</dbReference>
<keyword evidence="4 11" id="KW-0479">Metal-binding</keyword>
<comment type="cofactor">
    <cofactor evidence="11">
        <name>Zn(2+)</name>
        <dbReference type="ChEBI" id="CHEBI:29105"/>
    </cofactor>
    <text evidence="11">Binds 1 zinc ion per subunit. In the homodimer, two zinc ions are bound between subunits.</text>
</comment>
<evidence type="ECO:0000256" key="5">
    <source>
        <dbReference type="ARBA" id="ARBA00022833"/>
    </source>
</evidence>
<feature type="domain" description="VOC" evidence="12">
    <location>
        <begin position="236"/>
        <end position="381"/>
    </location>
</feature>
<keyword evidence="6 13" id="KW-0456">Lyase</keyword>
<reference evidence="14" key="1">
    <citation type="journal article" date="2019" name="Nat. Commun.">
        <title>Expansion of phycobilisome linker gene families in mesophilic red algae.</title>
        <authorList>
            <person name="Lee J."/>
            <person name="Kim D."/>
            <person name="Bhattacharya D."/>
            <person name="Yoon H.S."/>
        </authorList>
    </citation>
    <scope>NUCLEOTIDE SEQUENCE [LARGE SCALE GENOMIC DNA]</scope>
    <source>
        <strain evidence="14">CCMP 1328</strain>
    </source>
</reference>
<evidence type="ECO:0000256" key="10">
    <source>
        <dbReference type="ARBA" id="ARBA00033298"/>
    </source>
</evidence>
<evidence type="ECO:0000313" key="13">
    <source>
        <dbReference type="EMBL" id="KAA8494566.1"/>
    </source>
</evidence>
<dbReference type="InterPro" id="IPR004360">
    <property type="entry name" value="Glyas_Fos-R_dOase_dom"/>
</dbReference>
<sequence>MAWIASLSVHSSRSAVSVRSLVHQQGHHSFRRVVPKQYRVLMSGMAGAESVRAPAAPGRALGWNPVFAQTMLRAKSHEASRRFYEDVLGMTFLTELPIPEFKFSLMFFAYTDEAPVDQNASRKERGAWLFTRPYPTIELTHNFGTETQEGRIHHNGNSDPKGYGHIGIFVDDVAAAWENAQRAGAEVVKAPSHVAGLGTVAYIADPDGYYVALVNRTKGSAKHPGKCKGVLGADPVLAHTMLRTNDPAKAVQYYENLGLKLVGKVETNEVDRYYMALTDKTPADPTWSAEKQAEFLGSQRYPMVELVYEKDADHSKPYHNGNTDPRGFGHIGFTVDDMYKTVEVLEANGVECTRRPGPFADDFELAFVKDHDGYLIELINRKPYNEPMPYEQP</sequence>
<dbReference type="AlphaFoldDB" id="A0A5J4YTA0"/>
<comment type="pathway">
    <text evidence="1">Secondary metabolite metabolism; methylglyoxal degradation; (R)-lactate from methylglyoxal: step 1/2.</text>
</comment>
<evidence type="ECO:0000256" key="9">
    <source>
        <dbReference type="ARBA" id="ARBA00032460"/>
    </source>
</evidence>
<dbReference type="InterPro" id="IPR018146">
    <property type="entry name" value="Glyoxalase_1_CS"/>
</dbReference>
<dbReference type="EMBL" id="VRMN01000004">
    <property type="protein sequence ID" value="KAA8494566.1"/>
    <property type="molecule type" value="Genomic_DNA"/>
</dbReference>
<evidence type="ECO:0000256" key="4">
    <source>
        <dbReference type="ARBA" id="ARBA00022723"/>
    </source>
</evidence>